<evidence type="ECO:0000256" key="1">
    <source>
        <dbReference type="SAM" id="MobiDB-lite"/>
    </source>
</evidence>
<feature type="compositionally biased region" description="Basic and acidic residues" evidence="1">
    <location>
        <begin position="42"/>
        <end position="60"/>
    </location>
</feature>
<gene>
    <name evidence="2" type="ORF">CYMTET_26164</name>
</gene>
<accession>A0AAE0FSM3</accession>
<sequence>MQSVDRVTTGNSSSSDGQKAYCTPQGPTGHWAAGDPVTPRKQLSERPYFDSDGDSRRQLDFDSQDPYRTPQSPTGHWAAADPFTPRKLRSEHPYFDFAGDARRQLDFDCLRLIAPASWSREDNSTILARSRAAKKCVVHS</sequence>
<evidence type="ECO:0000313" key="3">
    <source>
        <dbReference type="Proteomes" id="UP001190700"/>
    </source>
</evidence>
<evidence type="ECO:0000313" key="2">
    <source>
        <dbReference type="EMBL" id="KAK3265134.1"/>
    </source>
</evidence>
<proteinExistence type="predicted"/>
<dbReference type="Proteomes" id="UP001190700">
    <property type="component" value="Unassembled WGS sequence"/>
</dbReference>
<keyword evidence="3" id="KW-1185">Reference proteome</keyword>
<dbReference type="AlphaFoldDB" id="A0AAE0FSM3"/>
<feature type="compositionally biased region" description="Polar residues" evidence="1">
    <location>
        <begin position="1"/>
        <end position="17"/>
    </location>
</feature>
<name>A0AAE0FSM3_9CHLO</name>
<dbReference type="EMBL" id="LGRX02014117">
    <property type="protein sequence ID" value="KAK3265134.1"/>
    <property type="molecule type" value="Genomic_DNA"/>
</dbReference>
<reference evidence="2 3" key="1">
    <citation type="journal article" date="2015" name="Genome Biol. Evol.">
        <title>Comparative Genomics of a Bacterivorous Green Alga Reveals Evolutionary Causalities and Consequences of Phago-Mixotrophic Mode of Nutrition.</title>
        <authorList>
            <person name="Burns J.A."/>
            <person name="Paasch A."/>
            <person name="Narechania A."/>
            <person name="Kim E."/>
        </authorList>
    </citation>
    <scope>NUCLEOTIDE SEQUENCE [LARGE SCALE GENOMIC DNA]</scope>
    <source>
        <strain evidence="2 3">PLY_AMNH</strain>
    </source>
</reference>
<feature type="region of interest" description="Disordered" evidence="1">
    <location>
        <begin position="1"/>
        <end position="83"/>
    </location>
</feature>
<comment type="caution">
    <text evidence="2">The sequence shown here is derived from an EMBL/GenBank/DDBJ whole genome shotgun (WGS) entry which is preliminary data.</text>
</comment>
<organism evidence="2 3">
    <name type="scientific">Cymbomonas tetramitiformis</name>
    <dbReference type="NCBI Taxonomy" id="36881"/>
    <lineage>
        <taxon>Eukaryota</taxon>
        <taxon>Viridiplantae</taxon>
        <taxon>Chlorophyta</taxon>
        <taxon>Pyramimonadophyceae</taxon>
        <taxon>Pyramimonadales</taxon>
        <taxon>Pyramimonadaceae</taxon>
        <taxon>Cymbomonas</taxon>
    </lineage>
</organism>
<protein>
    <submittedName>
        <fullName evidence="2">Uncharacterized protein</fullName>
    </submittedName>
</protein>